<dbReference type="Pfam" id="PF12770">
    <property type="entry name" value="CHAT"/>
    <property type="match status" value="1"/>
</dbReference>
<dbReference type="PANTHER" id="PTHR10098:SF108">
    <property type="entry name" value="TETRATRICOPEPTIDE REPEAT PROTEIN 28"/>
    <property type="match status" value="1"/>
</dbReference>
<gene>
    <name evidence="3" type="ORF">IPF_344</name>
</gene>
<protein>
    <submittedName>
        <fullName evidence="3">Similar to tr|Q117Q9|Q117Q9_TRIEI Hypothetical protein</fullName>
    </submittedName>
</protein>
<feature type="transmembrane region" description="Helical" evidence="1">
    <location>
        <begin position="28"/>
        <end position="51"/>
    </location>
</feature>
<evidence type="ECO:0000313" key="3">
    <source>
        <dbReference type="EMBL" id="CAO90253.1"/>
    </source>
</evidence>
<reference evidence="3" key="1">
    <citation type="submission" date="2007-08" db="EMBL/GenBank/DDBJ databases">
        <authorList>
            <person name="Frangeul L."/>
        </authorList>
    </citation>
    <scope>NUCLEOTIDE SEQUENCE</scope>
    <source>
        <strain evidence="3">PCC 7806</strain>
    </source>
</reference>
<accession>A8YJY3</accession>
<dbReference type="EMBL" id="AM778952">
    <property type="protein sequence ID" value="CAO90253.1"/>
    <property type="molecule type" value="Genomic_DNA"/>
</dbReference>
<proteinExistence type="predicted"/>
<dbReference type="PANTHER" id="PTHR10098">
    <property type="entry name" value="RAPSYN-RELATED"/>
    <property type="match status" value="1"/>
</dbReference>
<evidence type="ECO:0000256" key="1">
    <source>
        <dbReference type="SAM" id="Phobius"/>
    </source>
</evidence>
<feature type="transmembrane region" description="Helical" evidence="1">
    <location>
        <begin position="459"/>
        <end position="478"/>
    </location>
</feature>
<dbReference type="InterPro" id="IPR024983">
    <property type="entry name" value="CHAT_dom"/>
</dbReference>
<evidence type="ECO:0000259" key="2">
    <source>
        <dbReference type="Pfam" id="PF12770"/>
    </source>
</evidence>
<sequence>MVKIILNFITHSNIFENFLWQIMKLHKLTSLVFVSICIAISLPFGCSLTLAQTTKEMQAIVKKPLPYFEAAKTGAMTGSTIDTNNPETIKLIEEGIKRAEYKLSVYKKYSKDSYPDPQHYQGKRMISDLIQEANERLCDYNIRLADLITRDEEIVKYCGDYFKVFNKEFAAQYKNNPLVEDPNNMMVYYPETDISVIKSLYKVMKKEGIKENRKLIKSLKNGLKTQSNSIKETGYPLRWGIHVLTIGELVAVINDLNLMLASHTNSVDDYKSALNDFNFMKDKYAKYLMRTFRYDSDSSLAKEGAMLAGIGRLHEAERKFDQSFENLPFESLSRLKDYENVLIKQNKYEKALEISDLGRSFNLLRNWADSALSEEQRQEQLKKLKNEPRMTIDDFKKIAKVKNTTIVEYSLHEDDKLLIWVVTPDSNVYFRQVNLSNKTAKIAFNQDNLSSVLSIERNFLNLFIFNFIVTILVLLIFAKSQNKKLAILFWGVILVLNTVGCQNQKQSQFAQSQIDNIPSLKDLIQVNYGLINQENGRTDIPQIITSLSNKYCQKSIECLQKLNQVLIEPIADILPTNPDDHVVFIPDSQLLKIPFAALRDTQGKYLIEKHTIYYAPSIKILKMLHNEAYVKASISAITEKYRKYSQKAPLIVGNPIMPTIKLPAIDESRQEYGEIRNIKPQKLGQLKGTENEAREIAKIYQTEPLIGKDATGEVVLKKMQNADIIHLATHGFYTSMGNSVLALTPSRPSCVGDGPMDCDFYNLEDGFLDSSSIFNPKTTFKAQLVVLSACETGLAGLGDYRSSSFINEFMRKGVPSIVVSLWKIPDSPSDELMINFHKNLQNDPDKAKALRQAMLNTMKKHENPGLWSAFVLFGEAEKPTNALD</sequence>
<name>A8YJY3_MICA7</name>
<keyword evidence="1" id="KW-0812">Transmembrane</keyword>
<organism evidence="3">
    <name type="scientific">Microcystis aeruginosa (strain PCC 7806)</name>
    <dbReference type="NCBI Taxonomy" id="267872"/>
    <lineage>
        <taxon>Bacteria</taxon>
        <taxon>Bacillati</taxon>
        <taxon>Cyanobacteriota</taxon>
        <taxon>Cyanophyceae</taxon>
        <taxon>Oscillatoriophycideae</taxon>
        <taxon>Chroococcales</taxon>
        <taxon>Microcystaceae</taxon>
        <taxon>Microcystis</taxon>
    </lineage>
</organism>
<dbReference type="AlphaFoldDB" id="A8YJY3"/>
<feature type="transmembrane region" description="Helical" evidence="1">
    <location>
        <begin position="485"/>
        <end position="500"/>
    </location>
</feature>
<feature type="domain" description="CHAT" evidence="2">
    <location>
        <begin position="558"/>
        <end position="875"/>
    </location>
</feature>
<keyword evidence="1" id="KW-1133">Transmembrane helix</keyword>
<keyword evidence="1" id="KW-0472">Membrane</keyword>